<sequence>MLGASLVTCHSPSPKHLERWAPLCPRAQLDARKFPPPPTEHVLVVCWYPIHLLQVQIPLLPQNWGHLACNSSMTVPVVARRVLVFTIWFCLHLGVGWGVSQDHTEDGHTQHRKGNPWQQQRPNTPVIIVLIQQVHKNSPKGRSQQPVLCQSSPQRHKIHPNRNNGGEGGRSGGSRAFLAPILLSFHPCREQLTTEKIKSRFPPLCKQTEGS</sequence>
<evidence type="ECO:0000313" key="2">
    <source>
        <dbReference type="EMBL" id="TFK15158.1"/>
    </source>
</evidence>
<accession>A0A4D9F6X8</accession>
<protein>
    <submittedName>
        <fullName evidence="2">NF-X1-type zinc finger protein NFXL1</fullName>
    </submittedName>
</protein>
<proteinExistence type="predicted"/>
<name>A0A4D9F6X8_9SAUR</name>
<organism evidence="2 3">
    <name type="scientific">Platysternon megacephalum</name>
    <name type="common">big-headed turtle</name>
    <dbReference type="NCBI Taxonomy" id="55544"/>
    <lineage>
        <taxon>Eukaryota</taxon>
        <taxon>Metazoa</taxon>
        <taxon>Chordata</taxon>
        <taxon>Craniata</taxon>
        <taxon>Vertebrata</taxon>
        <taxon>Euteleostomi</taxon>
        <taxon>Archelosauria</taxon>
        <taxon>Testudinata</taxon>
        <taxon>Testudines</taxon>
        <taxon>Cryptodira</taxon>
        <taxon>Durocryptodira</taxon>
        <taxon>Testudinoidea</taxon>
        <taxon>Platysternidae</taxon>
        <taxon>Platysternon</taxon>
    </lineage>
</organism>
<reference evidence="2 3" key="1">
    <citation type="submission" date="2019-04" db="EMBL/GenBank/DDBJ databases">
        <title>Draft genome of the big-headed turtle Platysternon megacephalum.</title>
        <authorList>
            <person name="Gong S."/>
        </authorList>
    </citation>
    <scope>NUCLEOTIDE SEQUENCE [LARGE SCALE GENOMIC DNA]</scope>
    <source>
        <strain evidence="2">DO16091913</strain>
        <tissue evidence="2">Muscle</tissue>
    </source>
</reference>
<reference evidence="2 3" key="2">
    <citation type="submission" date="2019-04" db="EMBL/GenBank/DDBJ databases">
        <title>The genome sequence of big-headed turtle.</title>
        <authorList>
            <person name="Gong S."/>
        </authorList>
    </citation>
    <scope>NUCLEOTIDE SEQUENCE [LARGE SCALE GENOMIC DNA]</scope>
    <source>
        <strain evidence="2">DO16091913</strain>
        <tissue evidence="2">Muscle</tissue>
    </source>
</reference>
<dbReference type="AlphaFoldDB" id="A0A4D9F6X8"/>
<feature type="compositionally biased region" description="Polar residues" evidence="1">
    <location>
        <begin position="137"/>
        <end position="153"/>
    </location>
</feature>
<comment type="caution">
    <text evidence="2">The sequence shown here is derived from an EMBL/GenBank/DDBJ whole genome shotgun (WGS) entry which is preliminary data.</text>
</comment>
<evidence type="ECO:0000256" key="1">
    <source>
        <dbReference type="SAM" id="MobiDB-lite"/>
    </source>
</evidence>
<dbReference type="Proteomes" id="UP000297703">
    <property type="component" value="Unassembled WGS sequence"/>
</dbReference>
<dbReference type="EMBL" id="QXTE01000006">
    <property type="protein sequence ID" value="TFK15158.1"/>
    <property type="molecule type" value="Genomic_DNA"/>
</dbReference>
<gene>
    <name evidence="2" type="ORF">DR999_PMT01451</name>
</gene>
<feature type="region of interest" description="Disordered" evidence="1">
    <location>
        <begin position="137"/>
        <end position="173"/>
    </location>
</feature>
<evidence type="ECO:0000313" key="3">
    <source>
        <dbReference type="Proteomes" id="UP000297703"/>
    </source>
</evidence>
<keyword evidence="3" id="KW-1185">Reference proteome</keyword>